<keyword evidence="2 4" id="KW-0378">Hydrolase</keyword>
<dbReference type="GO" id="GO:0016787">
    <property type="term" value="F:hydrolase activity"/>
    <property type="evidence" value="ECO:0007669"/>
    <property type="project" value="UniProtKB-KW"/>
</dbReference>
<feature type="domain" description="AB hydrolase-1" evidence="3">
    <location>
        <begin position="21"/>
        <end position="260"/>
    </location>
</feature>
<evidence type="ECO:0000256" key="1">
    <source>
        <dbReference type="ARBA" id="ARBA00010088"/>
    </source>
</evidence>
<evidence type="ECO:0000313" key="4">
    <source>
        <dbReference type="EMBL" id="MEJ5943756.1"/>
    </source>
</evidence>
<dbReference type="InterPro" id="IPR050266">
    <property type="entry name" value="AB_hydrolase_sf"/>
</dbReference>
<accession>A0ABU8RFF5</accession>
<dbReference type="InterPro" id="IPR029058">
    <property type="entry name" value="AB_hydrolase_fold"/>
</dbReference>
<dbReference type="PANTHER" id="PTHR43798">
    <property type="entry name" value="MONOACYLGLYCEROL LIPASE"/>
    <property type="match status" value="1"/>
</dbReference>
<dbReference type="PANTHER" id="PTHR43798:SF33">
    <property type="entry name" value="HYDROLASE, PUTATIVE (AFU_ORTHOLOGUE AFUA_2G14860)-RELATED"/>
    <property type="match status" value="1"/>
</dbReference>
<gene>
    <name evidence="4" type="ORF">WDZ17_00420</name>
</gene>
<dbReference type="InterPro" id="IPR002410">
    <property type="entry name" value="Peptidase_S33"/>
</dbReference>
<sequence length="286" mass="31693">MRVSINDNELEVEVLGPEGAPVVIACHGAPGLGSRAEPRASFGRLADTYRVLVYDARGSGVSEGKGPFTHEQWAADVEGLRAWVGAEQVVLAGGSYGGFMAMEYATRYPERVLALVLRDTSPDHANEDLARANALATDRVQLDLEKFGRIMDGRTRDDADLKDCWREILPLYDHVYDPAKVEEKVESTYYRYETHNWAFTENMPRYDLKDRLPSITCPVLVTVGRDDWITPVACSETIARLVPHARLVVFEESGHSPQVEQAEEWTATVRGFLDEVVGAVAPSGRA</sequence>
<dbReference type="PRINTS" id="PR00793">
    <property type="entry name" value="PROAMNOPTASE"/>
</dbReference>
<dbReference type="Gene3D" id="3.40.50.1820">
    <property type="entry name" value="alpha/beta hydrolase"/>
    <property type="match status" value="1"/>
</dbReference>
<evidence type="ECO:0000313" key="5">
    <source>
        <dbReference type="Proteomes" id="UP001387100"/>
    </source>
</evidence>
<reference evidence="4 5" key="1">
    <citation type="journal article" date="2017" name="Int. J. Syst. Evol. Microbiol.">
        <title>Pseudokineococcus basanitobsidens sp. nov., isolated from volcanic rock.</title>
        <authorList>
            <person name="Lee D.W."/>
            <person name="Park M.Y."/>
            <person name="Kim J.J."/>
            <person name="Kim B.S."/>
        </authorList>
    </citation>
    <scope>NUCLEOTIDE SEQUENCE [LARGE SCALE GENOMIC DNA]</scope>
    <source>
        <strain evidence="4 5">DSM 103726</strain>
    </source>
</reference>
<protein>
    <submittedName>
        <fullName evidence="4">Alpha/beta hydrolase</fullName>
    </submittedName>
</protein>
<dbReference type="PRINTS" id="PR00111">
    <property type="entry name" value="ABHYDROLASE"/>
</dbReference>
<evidence type="ECO:0000256" key="2">
    <source>
        <dbReference type="ARBA" id="ARBA00022801"/>
    </source>
</evidence>
<dbReference type="InterPro" id="IPR000073">
    <property type="entry name" value="AB_hydrolase_1"/>
</dbReference>
<dbReference type="EMBL" id="JBBIAA010000001">
    <property type="protein sequence ID" value="MEJ5943756.1"/>
    <property type="molecule type" value="Genomic_DNA"/>
</dbReference>
<keyword evidence="5" id="KW-1185">Reference proteome</keyword>
<dbReference type="Proteomes" id="UP001387100">
    <property type="component" value="Unassembled WGS sequence"/>
</dbReference>
<evidence type="ECO:0000259" key="3">
    <source>
        <dbReference type="Pfam" id="PF00561"/>
    </source>
</evidence>
<comment type="similarity">
    <text evidence="1">Belongs to the peptidase S33 family.</text>
</comment>
<proteinExistence type="inferred from homology"/>
<dbReference type="SUPFAM" id="SSF53474">
    <property type="entry name" value="alpha/beta-Hydrolases"/>
    <property type="match status" value="1"/>
</dbReference>
<organism evidence="4 5">
    <name type="scientific">Pseudokineococcus basanitobsidens</name>
    <dbReference type="NCBI Taxonomy" id="1926649"/>
    <lineage>
        <taxon>Bacteria</taxon>
        <taxon>Bacillati</taxon>
        <taxon>Actinomycetota</taxon>
        <taxon>Actinomycetes</taxon>
        <taxon>Kineosporiales</taxon>
        <taxon>Kineosporiaceae</taxon>
        <taxon>Pseudokineococcus</taxon>
    </lineage>
</organism>
<comment type="caution">
    <text evidence="4">The sequence shown here is derived from an EMBL/GenBank/DDBJ whole genome shotgun (WGS) entry which is preliminary data.</text>
</comment>
<name>A0ABU8RFF5_9ACTN</name>
<dbReference type="Pfam" id="PF00561">
    <property type="entry name" value="Abhydrolase_1"/>
    <property type="match status" value="1"/>
</dbReference>
<dbReference type="RefSeq" id="WP_422631761.1">
    <property type="nucleotide sequence ID" value="NZ_JBBIAA010000001.1"/>
</dbReference>